<feature type="domain" description="SpoVT-AbrB" evidence="2">
    <location>
        <begin position="8"/>
        <end position="54"/>
    </location>
</feature>
<proteinExistence type="predicted"/>
<evidence type="ECO:0000313" key="3">
    <source>
        <dbReference type="EMBL" id="TLF38511.1"/>
    </source>
</evidence>
<evidence type="ECO:0000256" key="1">
    <source>
        <dbReference type="PROSITE-ProRule" id="PRU01076"/>
    </source>
</evidence>
<name>A0A5R8LMT1_LACZE</name>
<dbReference type="SMART" id="SM00966">
    <property type="entry name" value="SpoVT_AbrB"/>
    <property type="match status" value="1"/>
</dbReference>
<sequence>MRESKRNSFRATMSSKGQVTIPSEIRRLSGIKKNTQLEFSVQPDGDLSVRVVHEKDGANEEKLIKTIRRLQKQYRIGLDYLKNK</sequence>
<dbReference type="NCBIfam" id="TIGR01439">
    <property type="entry name" value="lp_hng_hel_AbrB"/>
    <property type="match status" value="1"/>
</dbReference>
<comment type="caution">
    <text evidence="3">The sequence shown here is derived from an EMBL/GenBank/DDBJ whole genome shotgun (WGS) entry which is preliminary data.</text>
</comment>
<dbReference type="Proteomes" id="UP000307781">
    <property type="component" value="Unassembled WGS sequence"/>
</dbReference>
<evidence type="ECO:0000259" key="2">
    <source>
        <dbReference type="PROSITE" id="PS51740"/>
    </source>
</evidence>
<dbReference type="EMBL" id="VBWN01000017">
    <property type="protein sequence ID" value="TLF38511.1"/>
    <property type="molecule type" value="Genomic_DNA"/>
</dbReference>
<accession>A0A5R8LMT1</accession>
<dbReference type="AlphaFoldDB" id="A0A5R8LMT1"/>
<dbReference type="SUPFAM" id="SSF89447">
    <property type="entry name" value="AbrB/MazE/MraZ-like"/>
    <property type="match status" value="1"/>
</dbReference>
<protein>
    <submittedName>
        <fullName evidence="3">AbrB/MazE/SpoVT family DNA-binding domain-containing protein</fullName>
    </submittedName>
</protein>
<organism evidence="3 4">
    <name type="scientific">Lacticaseibacillus zeae</name>
    <name type="common">Lactobacillus zeae</name>
    <dbReference type="NCBI Taxonomy" id="57037"/>
    <lineage>
        <taxon>Bacteria</taxon>
        <taxon>Bacillati</taxon>
        <taxon>Bacillota</taxon>
        <taxon>Bacilli</taxon>
        <taxon>Lactobacillales</taxon>
        <taxon>Lactobacillaceae</taxon>
        <taxon>Lacticaseibacillus</taxon>
    </lineage>
</organism>
<dbReference type="RefSeq" id="WP_010492214.1">
    <property type="nucleotide sequence ID" value="NZ_CP074379.1"/>
</dbReference>
<reference evidence="3 4" key="1">
    <citation type="submission" date="2019-05" db="EMBL/GenBank/DDBJ databases">
        <title>Genome-based reclassification of Lactobacillus casei as Lactobacillus casei subsp. casei. subsp.nov., description of Lactobacillus casei subsp. zeae subsp. nov., and emended description of Lactobacillus casei.</title>
        <authorList>
            <person name="Huang C.-H."/>
        </authorList>
    </citation>
    <scope>NUCLEOTIDE SEQUENCE [LARGE SCALE GENOMIC DNA]</scope>
    <source>
        <strain evidence="3 4">CRBIP24.58</strain>
    </source>
</reference>
<evidence type="ECO:0000313" key="4">
    <source>
        <dbReference type="Proteomes" id="UP000307781"/>
    </source>
</evidence>
<dbReference type="GO" id="GO:0003677">
    <property type="term" value="F:DNA binding"/>
    <property type="evidence" value="ECO:0007669"/>
    <property type="project" value="UniProtKB-UniRule"/>
</dbReference>
<dbReference type="Pfam" id="PF04014">
    <property type="entry name" value="MazE_antitoxin"/>
    <property type="match status" value="1"/>
</dbReference>
<dbReference type="InterPro" id="IPR007159">
    <property type="entry name" value="SpoVT-AbrB_dom"/>
</dbReference>
<dbReference type="InterPro" id="IPR037914">
    <property type="entry name" value="SpoVT-AbrB_sf"/>
</dbReference>
<dbReference type="PROSITE" id="PS51740">
    <property type="entry name" value="SPOVT_ABRB"/>
    <property type="match status" value="1"/>
</dbReference>
<keyword evidence="1 3" id="KW-0238">DNA-binding</keyword>
<dbReference type="Gene3D" id="2.10.260.10">
    <property type="match status" value="1"/>
</dbReference>
<gene>
    <name evidence="3" type="ORF">FEI14_14225</name>
</gene>